<sequence>MQTIGLENVIYPRLLKQIPDPPGKIYVDGSLFQDELCFAIVGTRKPSSYGIEAAKYFARSLAEAGFTIVSGLALGIDAVSHQEALNCGKRTIAVLGSGVENITPLTNRHLGQKIIENGAIVSEFPGNYPAMKQNFRQRDRLISGLAHGVLVIEAPERSGTSITASAALEQGREVFAVPGEIFSRNSIGTNKLIQQGAKLVCSVDDILEEFLGIPEIVEMVKKQKNLFEKDVINEKILTYFDEPRTQEELCELTGLSISEVGSKLTILELKNILKRRQDGRFFRT</sequence>
<name>A0A1G1XKJ4_9BACT</name>
<feature type="domain" description="Smf/DprA SLOG" evidence="2">
    <location>
        <begin position="5"/>
        <end position="210"/>
    </location>
</feature>
<dbReference type="InterPro" id="IPR003488">
    <property type="entry name" value="DprA"/>
</dbReference>
<accession>A0A1G1XKJ4</accession>
<dbReference type="Proteomes" id="UP000178570">
    <property type="component" value="Unassembled WGS sequence"/>
</dbReference>
<dbReference type="PANTHER" id="PTHR43022">
    <property type="entry name" value="PROTEIN SMF"/>
    <property type="match status" value="1"/>
</dbReference>
<dbReference type="SUPFAM" id="SSF102405">
    <property type="entry name" value="MCP/YpsA-like"/>
    <property type="match status" value="1"/>
</dbReference>
<reference evidence="3 4" key="1">
    <citation type="journal article" date="2016" name="Nat. Commun.">
        <title>Thousands of microbial genomes shed light on interconnected biogeochemical processes in an aquifer system.</title>
        <authorList>
            <person name="Anantharaman K."/>
            <person name="Brown C.T."/>
            <person name="Hug L.A."/>
            <person name="Sharon I."/>
            <person name="Castelle C.J."/>
            <person name="Probst A.J."/>
            <person name="Thomas B.C."/>
            <person name="Singh A."/>
            <person name="Wilkins M.J."/>
            <person name="Karaoz U."/>
            <person name="Brodie E.L."/>
            <person name="Williams K.H."/>
            <person name="Hubbard S.S."/>
            <person name="Banfield J.F."/>
        </authorList>
    </citation>
    <scope>NUCLEOTIDE SEQUENCE [LARGE SCALE GENOMIC DNA]</scope>
</reference>
<dbReference type="PANTHER" id="PTHR43022:SF1">
    <property type="entry name" value="PROTEIN SMF"/>
    <property type="match status" value="1"/>
</dbReference>
<dbReference type="Pfam" id="PF02481">
    <property type="entry name" value="DNA_processg_A"/>
    <property type="match status" value="1"/>
</dbReference>
<organism evidence="3 4">
    <name type="scientific">Candidatus Brennerbacteria bacterium RIFOXYD1_FULL_41_16</name>
    <dbReference type="NCBI Taxonomy" id="1797529"/>
    <lineage>
        <taxon>Bacteria</taxon>
        <taxon>Candidatus Brenneribacteriota</taxon>
    </lineage>
</organism>
<dbReference type="Gene3D" id="3.40.50.450">
    <property type="match status" value="1"/>
</dbReference>
<evidence type="ECO:0000313" key="3">
    <source>
        <dbReference type="EMBL" id="OGY40528.1"/>
    </source>
</evidence>
<gene>
    <name evidence="3" type="ORF">A2570_02180</name>
</gene>
<dbReference type="STRING" id="1797529.A2570_02180"/>
<dbReference type="EMBL" id="MHHY01000007">
    <property type="protein sequence ID" value="OGY40528.1"/>
    <property type="molecule type" value="Genomic_DNA"/>
</dbReference>
<dbReference type="GO" id="GO:0009294">
    <property type="term" value="P:DNA-mediated transformation"/>
    <property type="evidence" value="ECO:0007669"/>
    <property type="project" value="InterPro"/>
</dbReference>
<dbReference type="InterPro" id="IPR057666">
    <property type="entry name" value="DrpA_SLOG"/>
</dbReference>
<comment type="similarity">
    <text evidence="1">Belongs to the DprA/Smf family.</text>
</comment>
<proteinExistence type="inferred from homology"/>
<evidence type="ECO:0000313" key="4">
    <source>
        <dbReference type="Proteomes" id="UP000178570"/>
    </source>
</evidence>
<dbReference type="NCBIfam" id="TIGR00732">
    <property type="entry name" value="dprA"/>
    <property type="match status" value="1"/>
</dbReference>
<protein>
    <submittedName>
        <fullName evidence="3">DNA protecting protein DprA</fullName>
    </submittedName>
</protein>
<evidence type="ECO:0000259" key="2">
    <source>
        <dbReference type="Pfam" id="PF02481"/>
    </source>
</evidence>
<dbReference type="AlphaFoldDB" id="A0A1G1XKJ4"/>
<evidence type="ECO:0000256" key="1">
    <source>
        <dbReference type="ARBA" id="ARBA00006525"/>
    </source>
</evidence>
<comment type="caution">
    <text evidence="3">The sequence shown here is derived from an EMBL/GenBank/DDBJ whole genome shotgun (WGS) entry which is preliminary data.</text>
</comment>